<reference evidence="1" key="1">
    <citation type="journal article" date="2019" name="Environ. Microbiol.">
        <title>Fungal ecological strategies reflected in gene transcription - a case study of two litter decomposers.</title>
        <authorList>
            <person name="Barbi F."/>
            <person name="Kohler A."/>
            <person name="Barry K."/>
            <person name="Baskaran P."/>
            <person name="Daum C."/>
            <person name="Fauchery L."/>
            <person name="Ihrmark K."/>
            <person name="Kuo A."/>
            <person name="LaButti K."/>
            <person name="Lipzen A."/>
            <person name="Morin E."/>
            <person name="Grigoriev I.V."/>
            <person name="Henrissat B."/>
            <person name="Lindahl B."/>
            <person name="Martin F."/>
        </authorList>
    </citation>
    <scope>NUCLEOTIDE SEQUENCE</scope>
    <source>
        <strain evidence="1">JB14</strain>
    </source>
</reference>
<evidence type="ECO:0000313" key="2">
    <source>
        <dbReference type="Proteomes" id="UP000799118"/>
    </source>
</evidence>
<keyword evidence="2" id="KW-1185">Reference proteome</keyword>
<gene>
    <name evidence="1" type="ORF">BT96DRAFT_1002823</name>
</gene>
<dbReference type="EMBL" id="ML769678">
    <property type="protein sequence ID" value="KAE9389900.1"/>
    <property type="molecule type" value="Genomic_DNA"/>
</dbReference>
<dbReference type="AlphaFoldDB" id="A0A6A4GX21"/>
<accession>A0A6A4GX21</accession>
<protein>
    <submittedName>
        <fullName evidence="1">Uncharacterized protein</fullName>
    </submittedName>
</protein>
<organism evidence="1 2">
    <name type="scientific">Gymnopus androsaceus JB14</name>
    <dbReference type="NCBI Taxonomy" id="1447944"/>
    <lineage>
        <taxon>Eukaryota</taxon>
        <taxon>Fungi</taxon>
        <taxon>Dikarya</taxon>
        <taxon>Basidiomycota</taxon>
        <taxon>Agaricomycotina</taxon>
        <taxon>Agaricomycetes</taxon>
        <taxon>Agaricomycetidae</taxon>
        <taxon>Agaricales</taxon>
        <taxon>Marasmiineae</taxon>
        <taxon>Omphalotaceae</taxon>
        <taxon>Gymnopus</taxon>
    </lineage>
</organism>
<dbReference type="Proteomes" id="UP000799118">
    <property type="component" value="Unassembled WGS sequence"/>
</dbReference>
<proteinExistence type="predicted"/>
<evidence type="ECO:0000313" key="1">
    <source>
        <dbReference type="EMBL" id="KAE9389900.1"/>
    </source>
</evidence>
<name>A0A6A4GX21_9AGAR</name>
<dbReference type="OrthoDB" id="2634326at2759"/>
<sequence length="260" mass="29695">MSLFVQRQFASSLVGTFGMQEMITPTSRLRLMGPAHSACSNTSANQAPTTWRIELLDVTSQEWVLPVQEAKRQKTGLPRGPIHKECNHFVAVMHESFPACLYLWDEARRRLAELHPFTGPSLLEHYLPDPLLFVDPSNALKPALLLSWLRICPVILWQLGLPGPRLFVNKKWWAMLETADGFHAASQNHKEMLDILRSLVRESHSMGIQLDKNKISSAPAYWNGQLVQHNAYGLLDPQIVWEIVWELYEAKFCLEMLTID</sequence>